<keyword evidence="9" id="KW-1185">Reference proteome</keyword>
<dbReference type="OrthoDB" id="4225815at2759"/>
<dbReference type="CDD" id="cd23507">
    <property type="entry name" value="hydrophobin_I"/>
    <property type="match status" value="1"/>
</dbReference>
<proteinExistence type="inferred from homology"/>
<evidence type="ECO:0000256" key="3">
    <source>
        <dbReference type="ARBA" id="ARBA00022512"/>
    </source>
</evidence>
<accession>A0A9P5P9Y2</accession>
<evidence type="ECO:0000256" key="1">
    <source>
        <dbReference type="ARBA" id="ARBA00004191"/>
    </source>
</evidence>
<evidence type="ECO:0000313" key="8">
    <source>
        <dbReference type="EMBL" id="KAF9061619.1"/>
    </source>
</evidence>
<sequence>MWSKLVFITTALATFAVASPASRDVPASDCVPGPVQCCTTVEPASDPSIAALLRELLGIPVDDLNFLVGLNCTPFDIIPGSAPNQAVCCEDNRFSGLISIGCVPVV</sequence>
<name>A0A9P5P9Y2_9AGAR</name>
<comment type="subcellular location">
    <subcellularLocation>
        <location evidence="1 7">Secreted</location>
        <location evidence="1 7">Cell wall</location>
    </subcellularLocation>
</comment>
<dbReference type="GO" id="GO:0009277">
    <property type="term" value="C:fungal-type cell wall"/>
    <property type="evidence" value="ECO:0007669"/>
    <property type="project" value="InterPro"/>
</dbReference>
<feature type="chain" id="PRO_5040531652" description="Hydrophobin" evidence="7">
    <location>
        <begin position="19"/>
        <end position="106"/>
    </location>
</feature>
<dbReference type="InterPro" id="IPR001338">
    <property type="entry name" value="Class_I_Hydrophobin"/>
</dbReference>
<evidence type="ECO:0000256" key="4">
    <source>
        <dbReference type="ARBA" id="ARBA00022525"/>
    </source>
</evidence>
<keyword evidence="3 7" id="KW-0134">Cell wall</keyword>
<keyword evidence="5 7" id="KW-1015">Disulfide bond</keyword>
<feature type="signal peptide" evidence="7">
    <location>
        <begin position="1"/>
        <end position="18"/>
    </location>
</feature>
<dbReference type="AlphaFoldDB" id="A0A9P5P9Y2"/>
<comment type="caution">
    <text evidence="8">The sequence shown here is derived from an EMBL/GenBank/DDBJ whole genome shotgun (WGS) entry which is preliminary data.</text>
</comment>
<reference evidence="8" key="1">
    <citation type="submission" date="2020-11" db="EMBL/GenBank/DDBJ databases">
        <authorList>
            <consortium name="DOE Joint Genome Institute"/>
            <person name="Ahrendt S."/>
            <person name="Riley R."/>
            <person name="Andreopoulos W."/>
            <person name="Labutti K."/>
            <person name="Pangilinan J."/>
            <person name="Ruiz-Duenas F.J."/>
            <person name="Barrasa J.M."/>
            <person name="Sanchez-Garcia M."/>
            <person name="Camarero S."/>
            <person name="Miyauchi S."/>
            <person name="Serrano A."/>
            <person name="Linde D."/>
            <person name="Babiker R."/>
            <person name="Drula E."/>
            <person name="Ayuso-Fernandez I."/>
            <person name="Pacheco R."/>
            <person name="Padilla G."/>
            <person name="Ferreira P."/>
            <person name="Barriuso J."/>
            <person name="Kellner H."/>
            <person name="Castanera R."/>
            <person name="Alfaro M."/>
            <person name="Ramirez L."/>
            <person name="Pisabarro A.G."/>
            <person name="Kuo A."/>
            <person name="Tritt A."/>
            <person name="Lipzen A."/>
            <person name="He G."/>
            <person name="Yan M."/>
            <person name="Ng V."/>
            <person name="Cullen D."/>
            <person name="Martin F."/>
            <person name="Rosso M.-N."/>
            <person name="Henrissat B."/>
            <person name="Hibbett D."/>
            <person name="Martinez A.T."/>
            <person name="Grigoriev I.V."/>
        </authorList>
    </citation>
    <scope>NUCLEOTIDE SEQUENCE</scope>
    <source>
        <strain evidence="8">AH 40177</strain>
    </source>
</reference>
<evidence type="ECO:0000256" key="2">
    <source>
        <dbReference type="ARBA" id="ARBA00010446"/>
    </source>
</evidence>
<evidence type="ECO:0000256" key="5">
    <source>
        <dbReference type="ARBA" id="ARBA00023157"/>
    </source>
</evidence>
<dbReference type="GO" id="GO:0005199">
    <property type="term" value="F:structural constituent of cell wall"/>
    <property type="evidence" value="ECO:0007669"/>
    <property type="project" value="InterPro"/>
</dbReference>
<comment type="similarity">
    <text evidence="2 7">Belongs to the fungal hydrophobin family.</text>
</comment>
<keyword evidence="7" id="KW-0732">Signal</keyword>
<dbReference type="Proteomes" id="UP000772434">
    <property type="component" value="Unassembled WGS sequence"/>
</dbReference>
<gene>
    <name evidence="8" type="ORF">BDP27DRAFT_1234906</name>
</gene>
<evidence type="ECO:0000256" key="6">
    <source>
        <dbReference type="ARBA" id="ARBA00093546"/>
    </source>
</evidence>
<evidence type="ECO:0000256" key="7">
    <source>
        <dbReference type="RuleBase" id="RU365009"/>
    </source>
</evidence>
<dbReference type="EMBL" id="JADNRY010000195">
    <property type="protein sequence ID" value="KAF9061619.1"/>
    <property type="molecule type" value="Genomic_DNA"/>
</dbReference>
<dbReference type="SMART" id="SM00075">
    <property type="entry name" value="HYDRO"/>
    <property type="match status" value="1"/>
</dbReference>
<evidence type="ECO:0000313" key="9">
    <source>
        <dbReference type="Proteomes" id="UP000772434"/>
    </source>
</evidence>
<protein>
    <recommendedName>
        <fullName evidence="7">Hydrophobin</fullName>
    </recommendedName>
</protein>
<keyword evidence="4 7" id="KW-0964">Secreted</keyword>
<organism evidence="8 9">
    <name type="scientific">Rhodocollybia butyracea</name>
    <dbReference type="NCBI Taxonomy" id="206335"/>
    <lineage>
        <taxon>Eukaryota</taxon>
        <taxon>Fungi</taxon>
        <taxon>Dikarya</taxon>
        <taxon>Basidiomycota</taxon>
        <taxon>Agaricomycotina</taxon>
        <taxon>Agaricomycetes</taxon>
        <taxon>Agaricomycetidae</taxon>
        <taxon>Agaricales</taxon>
        <taxon>Marasmiineae</taxon>
        <taxon>Omphalotaceae</taxon>
        <taxon>Rhodocollybia</taxon>
    </lineage>
</organism>
<dbReference type="Pfam" id="PF01185">
    <property type="entry name" value="Hydrophobin"/>
    <property type="match status" value="1"/>
</dbReference>
<comment type="subunit">
    <text evidence="6">Self-assembles to form functional amyloid fibrils called rodlets. Self-assembly into fibrillar rodlets occurs spontaneously at hydrophobic:hydrophilic interfaces and the rodlets further associate laterally to form amphipathic monolayers.</text>
</comment>